<dbReference type="GO" id="GO:0003824">
    <property type="term" value="F:catalytic activity"/>
    <property type="evidence" value="ECO:0007669"/>
    <property type="project" value="UniProtKB-ARBA"/>
</dbReference>
<dbReference type="SUPFAM" id="SSF52096">
    <property type="entry name" value="ClpP/crotonase"/>
    <property type="match status" value="1"/>
</dbReference>
<proteinExistence type="inferred from homology"/>
<reference evidence="3" key="1">
    <citation type="submission" date="2024-07" db="EMBL/GenBank/DDBJ databases">
        <authorList>
            <person name="Yu S.T."/>
        </authorList>
    </citation>
    <scope>NUCLEOTIDE SEQUENCE</scope>
    <source>
        <strain evidence="3">R08</strain>
    </source>
</reference>
<dbReference type="PANTHER" id="PTHR43459">
    <property type="entry name" value="ENOYL-COA HYDRATASE"/>
    <property type="match status" value="1"/>
</dbReference>
<accession>A0AB39MFL3</accession>
<name>A0AB39MFL3_9ACTN</name>
<feature type="compositionally biased region" description="Basic and acidic residues" evidence="2">
    <location>
        <begin position="257"/>
        <end position="267"/>
    </location>
</feature>
<evidence type="ECO:0000256" key="2">
    <source>
        <dbReference type="SAM" id="MobiDB-lite"/>
    </source>
</evidence>
<dbReference type="EMBL" id="CP163431">
    <property type="protein sequence ID" value="XDQ03831.1"/>
    <property type="molecule type" value="Genomic_DNA"/>
</dbReference>
<dbReference type="RefSeq" id="WP_369189607.1">
    <property type="nucleotide sequence ID" value="NZ_CP163431.1"/>
</dbReference>
<dbReference type="InterPro" id="IPR029045">
    <property type="entry name" value="ClpP/crotonase-like_dom_sf"/>
</dbReference>
<evidence type="ECO:0000313" key="3">
    <source>
        <dbReference type="EMBL" id="XDQ03831.1"/>
    </source>
</evidence>
<dbReference type="CDD" id="cd06558">
    <property type="entry name" value="crotonase-like"/>
    <property type="match status" value="1"/>
</dbReference>
<dbReference type="Gene3D" id="3.90.226.10">
    <property type="entry name" value="2-enoyl-CoA Hydratase, Chain A, domain 1"/>
    <property type="match status" value="1"/>
</dbReference>
<evidence type="ECO:0000256" key="1">
    <source>
        <dbReference type="ARBA" id="ARBA00005254"/>
    </source>
</evidence>
<dbReference type="PANTHER" id="PTHR43459:SF1">
    <property type="entry name" value="EG:BACN32G11.4 PROTEIN"/>
    <property type="match status" value="1"/>
</dbReference>
<comment type="similarity">
    <text evidence="1">Belongs to the enoyl-CoA hydratase/isomerase family.</text>
</comment>
<protein>
    <submittedName>
        <fullName evidence="3">Enoyl-CoA hydratase/isomerase family protein</fullName>
    </submittedName>
</protein>
<dbReference type="Gene3D" id="1.10.12.10">
    <property type="entry name" value="Lyase 2-enoyl-coa Hydratase, Chain A, domain 2"/>
    <property type="match status" value="1"/>
</dbReference>
<dbReference type="InterPro" id="IPR001753">
    <property type="entry name" value="Enoyl-CoA_hydra/iso"/>
</dbReference>
<gene>
    <name evidence="3" type="ORF">AB5J58_28385</name>
</gene>
<organism evidence="3">
    <name type="scientific">Streptomyces sp. R08</name>
    <dbReference type="NCBI Taxonomy" id="3238624"/>
    <lineage>
        <taxon>Bacteria</taxon>
        <taxon>Bacillati</taxon>
        <taxon>Actinomycetota</taxon>
        <taxon>Actinomycetes</taxon>
        <taxon>Kitasatosporales</taxon>
        <taxon>Streptomycetaceae</taxon>
        <taxon>Streptomyces</taxon>
    </lineage>
</organism>
<dbReference type="InterPro" id="IPR014748">
    <property type="entry name" value="Enoyl-CoA_hydra_C"/>
</dbReference>
<sequence>MSAPTAEVTHTVAGGVAYLTLNRPEALNAITPAQRDVLIGLLGDASADPTIRAVVLTGTGRGFCAGADLRGGGASTGGERVAGDVARMIRLGAQRLIAAVLDCEKPVIAAVNGTAAGLGAHLALACDLVLAAESARFIEVFVRRGLVPDGGGAYLLPRLVGPQRAKELMFFGDALTAPEAERLGLVNRVVPDGELEKTAREWAERLATGPTRALALTKQLVNASLDSDRTTAFAAEATAQEINMTTEDAQEGVASFVERRSPEYRGR</sequence>
<dbReference type="AlphaFoldDB" id="A0AB39MFL3"/>
<dbReference type="Pfam" id="PF00378">
    <property type="entry name" value="ECH_1"/>
    <property type="match status" value="1"/>
</dbReference>
<feature type="region of interest" description="Disordered" evidence="2">
    <location>
        <begin position="247"/>
        <end position="267"/>
    </location>
</feature>